<protein>
    <submittedName>
        <fullName evidence="2">Uncharacterized protein</fullName>
    </submittedName>
</protein>
<evidence type="ECO:0000313" key="2">
    <source>
        <dbReference type="EMBL" id="RHZ21881.1"/>
    </source>
</evidence>
<feature type="compositionally biased region" description="Polar residues" evidence="1">
    <location>
        <begin position="117"/>
        <end position="138"/>
    </location>
</feature>
<dbReference type="EMBL" id="QUTH01003083">
    <property type="protein sequence ID" value="RHZ21881.1"/>
    <property type="molecule type" value="Genomic_DNA"/>
</dbReference>
<accession>A0A3R7B8U0</accession>
<dbReference type="Proteomes" id="UP000285430">
    <property type="component" value="Unassembled WGS sequence"/>
</dbReference>
<feature type="compositionally biased region" description="Polar residues" evidence="1">
    <location>
        <begin position="291"/>
        <end position="303"/>
    </location>
</feature>
<feature type="region of interest" description="Disordered" evidence="1">
    <location>
        <begin position="458"/>
        <end position="477"/>
    </location>
</feature>
<feature type="region of interest" description="Disordered" evidence="1">
    <location>
        <begin position="271"/>
        <end position="303"/>
    </location>
</feature>
<gene>
    <name evidence="2" type="ORF">DYB37_010210</name>
</gene>
<feature type="region of interest" description="Disordered" evidence="1">
    <location>
        <begin position="863"/>
        <end position="885"/>
    </location>
</feature>
<organism evidence="2 3">
    <name type="scientific">Aphanomyces astaci</name>
    <name type="common">Crayfish plague agent</name>
    <dbReference type="NCBI Taxonomy" id="112090"/>
    <lineage>
        <taxon>Eukaryota</taxon>
        <taxon>Sar</taxon>
        <taxon>Stramenopiles</taxon>
        <taxon>Oomycota</taxon>
        <taxon>Saprolegniomycetes</taxon>
        <taxon>Saprolegniales</taxon>
        <taxon>Verrucalvaceae</taxon>
        <taxon>Aphanomyces</taxon>
    </lineage>
</organism>
<feature type="region of interest" description="Disordered" evidence="1">
    <location>
        <begin position="322"/>
        <end position="361"/>
    </location>
</feature>
<feature type="compositionally biased region" description="Low complexity" evidence="1">
    <location>
        <begin position="334"/>
        <end position="361"/>
    </location>
</feature>
<evidence type="ECO:0000313" key="3">
    <source>
        <dbReference type="Proteomes" id="UP000285430"/>
    </source>
</evidence>
<evidence type="ECO:0000256" key="1">
    <source>
        <dbReference type="SAM" id="MobiDB-lite"/>
    </source>
</evidence>
<sequence>FAMDAKLHTIDATLRRVCRRLDALEEEVQSLPIKFIRCFQEDTSGLRSAMEMLTESLAGKNTAVVTEQQHDASPIAIVNASSSFKHATTPTATPPSSAGITTTSNKEHVTVAAATVHPSSSTSTLKHTSPARAQSSWSTEEEDPEWMFPSTTCRVLWNGWFHGDNHVGPYSTLRDSLSDQQSKHRFDRATLVMQTLIQMAIDLGLAVSEAALASLPRRDLPIVFDQVFRHLIQQTHDGSLARPGFEVLTYNTAVQLNYLAVAKILQRCPVTTPSRSPTPLPSSSFSEAKPSANNPQAETPNHSVPNSFLIQLASTMPAKASRWSIQPPTPPAAPTTSSASTSFLRTSTTTPTTTPMASTSTTTSTTWLYPLVTCRELWQFWFRGDPSAPASMPALRHVMTSSIRDKPSKRRCSCARTVMSRLETAALEFTSVDHLDAMPREDLDAAFTRALRLVVMGGDSDQSSNGETAAAFPTGSKDPTLAEWGSLTYLTLSKRLFGPRGWLSRGDSNATGYDTTTAGGGDSDDVDDERTPRRRPAPSPSSSATSSSAAWEMPMLTVRDMWSCYFHGAYVPPFVGPVRHVTSVKGSTQQKTFSVAKRMVKQVAAVAVAHGLVESEDAVAALTETDSLAVFDRSFALFLGAQDDGSVTRPGFEDKQMAHLVLLKCCTVDKRLRVANLKHKQLQQQPATVVAQGHQPLDPAPDMKTGAPPPMADAKHCRRFTWANGKRRAVPEGWEFPRTSSQVLWKLWFRGDHEEGIGPFRHLTPHDFGPEDTVSERRLVSARHVMDALIGIADTYMFVESGVSSLHLMSEDDVMVVFDRAFDVLMYNNPDGNVAGYGSNQIQPDYAQECLYTTVARVLAPANASKRKRADAADDDKPTKSHPKV</sequence>
<feature type="non-terminal residue" evidence="2">
    <location>
        <position position="1"/>
    </location>
</feature>
<reference evidence="2 3" key="1">
    <citation type="submission" date="2018-08" db="EMBL/GenBank/DDBJ databases">
        <title>Aphanomyces genome sequencing and annotation.</title>
        <authorList>
            <person name="Minardi D."/>
            <person name="Oidtmann B."/>
            <person name="Van Der Giezen M."/>
            <person name="Studholme D.J."/>
        </authorList>
    </citation>
    <scope>NUCLEOTIDE SEQUENCE [LARGE SCALE GENOMIC DNA]</scope>
    <source>
        <strain evidence="2 3">Da</strain>
    </source>
</reference>
<feature type="compositionally biased region" description="Low complexity" evidence="1">
    <location>
        <begin position="540"/>
        <end position="549"/>
    </location>
</feature>
<comment type="caution">
    <text evidence="2">The sequence shown here is derived from an EMBL/GenBank/DDBJ whole genome shotgun (WGS) entry which is preliminary data.</text>
</comment>
<feature type="compositionally biased region" description="Low complexity" evidence="1">
    <location>
        <begin position="271"/>
        <end position="286"/>
    </location>
</feature>
<feature type="compositionally biased region" description="Basic and acidic residues" evidence="1">
    <location>
        <begin position="870"/>
        <end position="879"/>
    </location>
</feature>
<name>A0A3R7B8U0_APHAT</name>
<feature type="region of interest" description="Disordered" evidence="1">
    <location>
        <begin position="116"/>
        <end position="144"/>
    </location>
</feature>
<proteinExistence type="predicted"/>
<dbReference type="AlphaFoldDB" id="A0A3R7B8U0"/>
<feature type="region of interest" description="Disordered" evidence="1">
    <location>
        <begin position="508"/>
        <end position="549"/>
    </location>
</feature>